<dbReference type="GO" id="GO:0015078">
    <property type="term" value="F:proton transmembrane transporter activity"/>
    <property type="evidence" value="ECO:0007669"/>
    <property type="project" value="TreeGrafter"/>
</dbReference>
<sequence length="118" mass="12850">MANASGQHTAFGPGPGAHGEEEHKHGAGLYIAGYILSLVLTAISFWLALTRAMPLGPLMLVLIILAGLQIVVQLFFFMHVTEGDGPPWHSMALLLGLIFTFAIALMSMWIMSFHYQVQ</sequence>
<dbReference type="RefSeq" id="WP_188881028.1">
    <property type="nucleotide sequence ID" value="NZ_BMOY01000005.1"/>
</dbReference>
<feature type="region of interest" description="Disordered" evidence="7">
    <location>
        <begin position="1"/>
        <end position="20"/>
    </location>
</feature>
<dbReference type="PANTHER" id="PTHR36835">
    <property type="entry name" value="CYTOCHROME BO(3) UBIQUINOL OXIDASE SUBUNIT 4"/>
    <property type="match status" value="1"/>
</dbReference>
<comment type="subcellular location">
    <subcellularLocation>
        <location evidence="1">Cell membrane</location>
        <topology evidence="1">Multi-pass membrane protein</topology>
    </subcellularLocation>
</comment>
<comment type="caution">
    <text evidence="9">The sequence shown here is derived from an EMBL/GenBank/DDBJ whole genome shotgun (WGS) entry which is preliminary data.</text>
</comment>
<feature type="transmembrane region" description="Helical" evidence="8">
    <location>
        <begin position="55"/>
        <end position="76"/>
    </location>
</feature>
<feature type="transmembrane region" description="Helical" evidence="8">
    <location>
        <begin position="27"/>
        <end position="48"/>
    </location>
</feature>
<dbReference type="Proteomes" id="UP000637695">
    <property type="component" value="Unassembled WGS sequence"/>
</dbReference>
<evidence type="ECO:0000256" key="5">
    <source>
        <dbReference type="ARBA" id="ARBA00022989"/>
    </source>
</evidence>
<proteinExistence type="inferred from homology"/>
<evidence type="ECO:0000256" key="2">
    <source>
        <dbReference type="ARBA" id="ARBA00008079"/>
    </source>
</evidence>
<gene>
    <name evidence="9" type="ORF">GCM10010885_05760</name>
</gene>
<dbReference type="InterPro" id="IPR050968">
    <property type="entry name" value="Cytochrome_c_oxidase_bac_sub4"/>
</dbReference>
<accession>A0A917NHS1</accession>
<reference evidence="9" key="2">
    <citation type="submission" date="2020-09" db="EMBL/GenBank/DDBJ databases">
        <authorList>
            <person name="Sun Q."/>
            <person name="Ohkuma M."/>
        </authorList>
    </citation>
    <scope>NUCLEOTIDE SEQUENCE</scope>
    <source>
        <strain evidence="9">JCM 18487</strain>
    </source>
</reference>
<dbReference type="GO" id="GO:0009319">
    <property type="term" value="C:cytochrome o ubiquinol oxidase complex"/>
    <property type="evidence" value="ECO:0007669"/>
    <property type="project" value="TreeGrafter"/>
</dbReference>
<evidence type="ECO:0000256" key="1">
    <source>
        <dbReference type="ARBA" id="ARBA00004651"/>
    </source>
</evidence>
<dbReference type="AlphaFoldDB" id="A0A917NHS1"/>
<evidence type="ECO:0000256" key="4">
    <source>
        <dbReference type="ARBA" id="ARBA00022692"/>
    </source>
</evidence>
<reference evidence="9" key="1">
    <citation type="journal article" date="2014" name="Int. J. Syst. Evol. Microbiol.">
        <title>Complete genome sequence of Corynebacterium casei LMG S-19264T (=DSM 44701T), isolated from a smear-ripened cheese.</title>
        <authorList>
            <consortium name="US DOE Joint Genome Institute (JGI-PGF)"/>
            <person name="Walter F."/>
            <person name="Albersmeier A."/>
            <person name="Kalinowski J."/>
            <person name="Ruckert C."/>
        </authorList>
    </citation>
    <scope>NUCLEOTIDE SEQUENCE</scope>
    <source>
        <strain evidence="9">JCM 18487</strain>
    </source>
</reference>
<evidence type="ECO:0000256" key="3">
    <source>
        <dbReference type="ARBA" id="ARBA00022475"/>
    </source>
</evidence>
<keyword evidence="4 8" id="KW-0812">Transmembrane</keyword>
<dbReference type="InterPro" id="IPR005171">
    <property type="entry name" value="Cyt_c_oxidase_su4_prok"/>
</dbReference>
<dbReference type="GO" id="GO:0009486">
    <property type="term" value="F:cytochrome bo3 ubiquinol oxidase activity"/>
    <property type="evidence" value="ECO:0007669"/>
    <property type="project" value="TreeGrafter"/>
</dbReference>
<dbReference type="EMBL" id="BMOY01000005">
    <property type="protein sequence ID" value="GGI99120.1"/>
    <property type="molecule type" value="Genomic_DNA"/>
</dbReference>
<dbReference type="GO" id="GO:0019646">
    <property type="term" value="P:aerobic electron transport chain"/>
    <property type="evidence" value="ECO:0007669"/>
    <property type="project" value="TreeGrafter"/>
</dbReference>
<keyword evidence="3" id="KW-1003">Cell membrane</keyword>
<evidence type="ECO:0000313" key="10">
    <source>
        <dbReference type="Proteomes" id="UP000637695"/>
    </source>
</evidence>
<dbReference type="Pfam" id="PF03626">
    <property type="entry name" value="COX4_pro"/>
    <property type="match status" value="1"/>
</dbReference>
<organism evidence="9 10">
    <name type="scientific">Alicyclobacillus cellulosilyticus</name>
    <dbReference type="NCBI Taxonomy" id="1003997"/>
    <lineage>
        <taxon>Bacteria</taxon>
        <taxon>Bacillati</taxon>
        <taxon>Bacillota</taxon>
        <taxon>Bacilli</taxon>
        <taxon>Bacillales</taxon>
        <taxon>Alicyclobacillaceae</taxon>
        <taxon>Alicyclobacillus</taxon>
    </lineage>
</organism>
<evidence type="ECO:0000313" key="9">
    <source>
        <dbReference type="EMBL" id="GGI99120.1"/>
    </source>
</evidence>
<evidence type="ECO:0000256" key="6">
    <source>
        <dbReference type="ARBA" id="ARBA00023136"/>
    </source>
</evidence>
<comment type="similarity">
    <text evidence="2">Belongs to the cytochrome c oxidase bacterial subunit 4 family.</text>
</comment>
<protein>
    <submittedName>
        <fullName evidence="9">Cytochrome o ubiquinol oxidase subunit IV</fullName>
    </submittedName>
</protein>
<name>A0A917NHS1_9BACL</name>
<dbReference type="GO" id="GO:0015990">
    <property type="term" value="P:electron transport coupled proton transport"/>
    <property type="evidence" value="ECO:0007669"/>
    <property type="project" value="TreeGrafter"/>
</dbReference>
<evidence type="ECO:0000256" key="8">
    <source>
        <dbReference type="SAM" id="Phobius"/>
    </source>
</evidence>
<keyword evidence="6 8" id="KW-0472">Membrane</keyword>
<keyword evidence="5 8" id="KW-1133">Transmembrane helix</keyword>
<feature type="transmembrane region" description="Helical" evidence="8">
    <location>
        <begin position="88"/>
        <end position="111"/>
    </location>
</feature>
<dbReference type="GO" id="GO:0005886">
    <property type="term" value="C:plasma membrane"/>
    <property type="evidence" value="ECO:0007669"/>
    <property type="project" value="UniProtKB-SubCell"/>
</dbReference>
<keyword evidence="10" id="KW-1185">Reference proteome</keyword>
<evidence type="ECO:0000256" key="7">
    <source>
        <dbReference type="SAM" id="MobiDB-lite"/>
    </source>
</evidence>
<dbReference type="PANTHER" id="PTHR36835:SF1">
    <property type="entry name" value="CYTOCHROME BO(3) UBIQUINOL OXIDASE SUBUNIT 4"/>
    <property type="match status" value="1"/>
</dbReference>